<dbReference type="PhylomeDB" id="Q2RS64"/>
<evidence type="ECO:0000313" key="3">
    <source>
        <dbReference type="Proteomes" id="UP000001929"/>
    </source>
</evidence>
<dbReference type="Proteomes" id="UP000001929">
    <property type="component" value="Chromosome"/>
</dbReference>
<dbReference type="RefSeq" id="WP_011389886.1">
    <property type="nucleotide sequence ID" value="NC_007643.1"/>
</dbReference>
<dbReference type="InterPro" id="IPR002654">
    <property type="entry name" value="Glyco_trans_25"/>
</dbReference>
<dbReference type="GO" id="GO:0016740">
    <property type="term" value="F:transferase activity"/>
    <property type="evidence" value="ECO:0007669"/>
    <property type="project" value="UniProtKB-KW"/>
</dbReference>
<evidence type="ECO:0000313" key="2">
    <source>
        <dbReference type="EMBL" id="ABC23031.1"/>
    </source>
</evidence>
<dbReference type="CDD" id="cd06532">
    <property type="entry name" value="Glyco_transf_25"/>
    <property type="match status" value="1"/>
</dbReference>
<keyword evidence="3" id="KW-1185">Reference proteome</keyword>
<sequence length="255" mass="29195">MSLPVFVLNLPRDGARRERMTAELARVGLDGHFIDGVDAGTLSQADWDRYDRSRCRAIYGVDMLATELACYLAHERIFRKIVDENIDAALILEDDCQIANDLPSVLDALMATPPAARLWQVVRLSTMREGKISAQARRLRPLRRLGDDRGLYRVHTHVLGLQGYVMTAAGARRMLDYGRKIFMPIDHTLDRYWENRITPFIVHPCPVVHHDEGHSTIGERDPRRRTALGLGGRWVRRVNRWRDGVGKRLYNALHP</sequence>
<reference evidence="2 3" key="1">
    <citation type="journal article" date="2011" name="Stand. Genomic Sci.">
        <title>Complete genome sequence of Rhodospirillum rubrum type strain (S1).</title>
        <authorList>
            <person name="Munk A.C."/>
            <person name="Copeland A."/>
            <person name="Lucas S."/>
            <person name="Lapidus A."/>
            <person name="Del Rio T.G."/>
            <person name="Barry K."/>
            <person name="Detter J.C."/>
            <person name="Hammon N."/>
            <person name="Israni S."/>
            <person name="Pitluck S."/>
            <person name="Brettin T."/>
            <person name="Bruce D."/>
            <person name="Han C."/>
            <person name="Tapia R."/>
            <person name="Gilna P."/>
            <person name="Schmutz J."/>
            <person name="Larimer F."/>
            <person name="Land M."/>
            <person name="Kyrpides N.C."/>
            <person name="Mavromatis K."/>
            <person name="Richardson P."/>
            <person name="Rohde M."/>
            <person name="Goker M."/>
            <person name="Klenk H.P."/>
            <person name="Zhang Y."/>
            <person name="Roberts G.P."/>
            <person name="Reslewic S."/>
            <person name="Schwartz D.C."/>
        </authorList>
    </citation>
    <scope>NUCLEOTIDE SEQUENCE [LARGE SCALE GENOMIC DNA]</scope>
    <source>
        <strain evidence="3">ATCC 11170 / ATH 1.1.1 / DSM 467 / LMG 4362 / NCIMB 8255 / S1</strain>
    </source>
</reference>
<dbReference type="EnsemblBacteria" id="ABC23031">
    <property type="protein sequence ID" value="ABC23031"/>
    <property type="gene ID" value="Rru_A2231"/>
</dbReference>
<name>Q2RS64_RHORT</name>
<dbReference type="KEGG" id="rru:Rru_A2231"/>
<dbReference type="AlphaFoldDB" id="Q2RS64"/>
<dbReference type="STRING" id="269796.Rru_A2231"/>
<dbReference type="PATRIC" id="fig|269796.9.peg.2328"/>
<gene>
    <name evidence="2" type="ordered locus">Rru_A2231</name>
</gene>
<dbReference type="Pfam" id="PF01755">
    <property type="entry name" value="Glyco_transf_25"/>
    <property type="match status" value="1"/>
</dbReference>
<protein>
    <submittedName>
        <fullName evidence="2">Glycosyl transferase, family 25</fullName>
    </submittedName>
</protein>
<dbReference type="CAZy" id="GT25">
    <property type="family name" value="Glycosyltransferase Family 25"/>
</dbReference>
<proteinExistence type="predicted"/>
<accession>Q2RS64</accession>
<dbReference type="EMBL" id="CP000230">
    <property type="protein sequence ID" value="ABC23031.1"/>
    <property type="molecule type" value="Genomic_DNA"/>
</dbReference>
<organism evidence="2 3">
    <name type="scientific">Rhodospirillum rubrum (strain ATCC 11170 / ATH 1.1.1 / DSM 467 / LMG 4362 / NCIMB 8255 / S1)</name>
    <dbReference type="NCBI Taxonomy" id="269796"/>
    <lineage>
        <taxon>Bacteria</taxon>
        <taxon>Pseudomonadati</taxon>
        <taxon>Pseudomonadota</taxon>
        <taxon>Alphaproteobacteria</taxon>
        <taxon>Rhodospirillales</taxon>
        <taxon>Rhodospirillaceae</taxon>
        <taxon>Rhodospirillum</taxon>
    </lineage>
</organism>
<dbReference type="HOGENOM" id="CLU_071269_3_1_5"/>
<dbReference type="eggNOG" id="COG3306">
    <property type="taxonomic scope" value="Bacteria"/>
</dbReference>
<feature type="domain" description="Glycosyl transferase family 25" evidence="1">
    <location>
        <begin position="4"/>
        <end position="188"/>
    </location>
</feature>
<keyword evidence="2" id="KW-0808">Transferase</keyword>
<evidence type="ECO:0000259" key="1">
    <source>
        <dbReference type="Pfam" id="PF01755"/>
    </source>
</evidence>